<keyword evidence="1" id="KW-0472">Membrane</keyword>
<reference evidence="2" key="1">
    <citation type="submission" date="2023-07" db="EMBL/GenBank/DDBJ databases">
        <title>Sorghum-associated microbial communities from plants grown in Nebraska, USA.</title>
        <authorList>
            <person name="Schachtman D."/>
        </authorList>
    </citation>
    <scope>NUCLEOTIDE SEQUENCE</scope>
    <source>
        <strain evidence="2">DS3315</strain>
    </source>
</reference>
<gene>
    <name evidence="2" type="ORF">J2W39_000037</name>
</gene>
<dbReference type="Proteomes" id="UP001224845">
    <property type="component" value="Unassembled WGS sequence"/>
</dbReference>
<name>A0AAW8E8I7_VARPD</name>
<dbReference type="RefSeq" id="WP_307591374.1">
    <property type="nucleotide sequence ID" value="NZ_JAUSRV010000001.1"/>
</dbReference>
<evidence type="ECO:0000313" key="3">
    <source>
        <dbReference type="Proteomes" id="UP001224845"/>
    </source>
</evidence>
<organism evidence="2 3">
    <name type="scientific">Variovorax paradoxus</name>
    <dbReference type="NCBI Taxonomy" id="34073"/>
    <lineage>
        <taxon>Bacteria</taxon>
        <taxon>Pseudomonadati</taxon>
        <taxon>Pseudomonadota</taxon>
        <taxon>Betaproteobacteria</taxon>
        <taxon>Burkholderiales</taxon>
        <taxon>Comamonadaceae</taxon>
        <taxon>Variovorax</taxon>
    </lineage>
</organism>
<accession>A0AAW8E8I7</accession>
<dbReference type="EMBL" id="JAUSRV010000001">
    <property type="protein sequence ID" value="MDP9968814.1"/>
    <property type="molecule type" value="Genomic_DNA"/>
</dbReference>
<keyword evidence="1" id="KW-0812">Transmembrane</keyword>
<evidence type="ECO:0000256" key="1">
    <source>
        <dbReference type="SAM" id="Phobius"/>
    </source>
</evidence>
<keyword evidence="1" id="KW-1133">Transmembrane helix</keyword>
<evidence type="ECO:0000313" key="2">
    <source>
        <dbReference type="EMBL" id="MDP9968814.1"/>
    </source>
</evidence>
<comment type="caution">
    <text evidence="2">The sequence shown here is derived from an EMBL/GenBank/DDBJ whole genome shotgun (WGS) entry which is preliminary data.</text>
</comment>
<protein>
    <submittedName>
        <fullName evidence="2">Uncharacterized protein</fullName>
    </submittedName>
</protein>
<dbReference type="AlphaFoldDB" id="A0AAW8E8I7"/>
<proteinExistence type="predicted"/>
<sequence length="223" mass="25249">MNVIAATIRRNYTAVPRGEGTMTLDRTAELPAAPAATSPVAPTQKIDLVLEKQAPAQQPIAITLQVPPATELHWTAYVTAIGTPVVAVIAAAIAGLIAYRNWRTAQNKLKLDLFDKRYKVFEELSEQMAVWSEKWELQKSLQEFYSLQQRATFLFNDEVNDYLSNTVLPKLHEYAENYSQLHGINPLKNGRALLERDLHLKVWLADGRKTLKEVFKNDLKLKH</sequence>
<feature type="transmembrane region" description="Helical" evidence="1">
    <location>
        <begin position="74"/>
        <end position="99"/>
    </location>
</feature>